<evidence type="ECO:0000256" key="1">
    <source>
        <dbReference type="SAM" id="Phobius"/>
    </source>
</evidence>
<name>A0A1L7WIW3_9HELO</name>
<dbReference type="PANTHER" id="PTHR35041:SF3">
    <property type="entry name" value="FORMYLMETHIONINE DEFORMYLASE-LIKE PROTEIN"/>
    <property type="match status" value="1"/>
</dbReference>
<accession>A0A1L7WIW3</accession>
<dbReference type="STRING" id="576137.A0A1L7WIW3"/>
<dbReference type="AlphaFoldDB" id="A0A1L7WIW3"/>
<protein>
    <submittedName>
        <fullName evidence="2">Uncharacterized protein</fullName>
    </submittedName>
</protein>
<keyword evidence="1" id="KW-1133">Transmembrane helix</keyword>
<feature type="transmembrane region" description="Helical" evidence="1">
    <location>
        <begin position="529"/>
        <end position="554"/>
    </location>
</feature>
<dbReference type="Proteomes" id="UP000184330">
    <property type="component" value="Unassembled WGS sequence"/>
</dbReference>
<keyword evidence="3" id="KW-1185">Reference proteome</keyword>
<gene>
    <name evidence="2" type="ORF">PAC_02583</name>
</gene>
<keyword evidence="1" id="KW-0812">Transmembrane</keyword>
<evidence type="ECO:0000313" key="2">
    <source>
        <dbReference type="EMBL" id="CZR52706.1"/>
    </source>
</evidence>
<organism evidence="2 3">
    <name type="scientific">Phialocephala subalpina</name>
    <dbReference type="NCBI Taxonomy" id="576137"/>
    <lineage>
        <taxon>Eukaryota</taxon>
        <taxon>Fungi</taxon>
        <taxon>Dikarya</taxon>
        <taxon>Ascomycota</taxon>
        <taxon>Pezizomycotina</taxon>
        <taxon>Leotiomycetes</taxon>
        <taxon>Helotiales</taxon>
        <taxon>Mollisiaceae</taxon>
        <taxon>Phialocephala</taxon>
        <taxon>Phialocephala fortinii species complex</taxon>
    </lineage>
</organism>
<keyword evidence="1" id="KW-0472">Membrane</keyword>
<evidence type="ECO:0000313" key="3">
    <source>
        <dbReference type="Proteomes" id="UP000184330"/>
    </source>
</evidence>
<sequence>MLVKLPGHLAAVGTSGSHAQSTATHIMAKREPPINIHFEEHELDRRLQSVSPITAEHESLMPSTAAQMGVGRSSARVSLKSMPLVSWGIDWRKPFFICAALLCGLTLALGHHLYYSSLDGTVAGDEERQAWTIRFESLDILYSLTSDPTGIISFELLRSAKIALFCALTFCSVTDGTIGASVLPALPSCDPDGHLEEHNLHCSGADLELLSTRLAGPNNSPTPSLDWPYDLEYYGPTVQCIVANGTDQPVFDQISESYETEDGIFIYSGYNDDLWNKSMEHSALVQSPYDPPFRLLYSAWSGYMGSIDAVAAFSNQWRIVEATGLVDSRAVITCKMPNASFSVTIASVNGFQEITQRKIEPAPYVAPHQGIDIPYDEFVYYPHFAAFSRLLIGNLSLSPVVDIPSEQNVIENNSTWGLHSGITDLLSTGLLACAEIQESPFVNLPPFRVTPHLPGQPHQDQPSPSQVFANTFPTEPWMCRNQTLLRAIEDLATNITLSYLSSSDLTDTNTTFKTIETSNTQNYYLYRPLYLLLPYGIAFLFAFITAAIGLYSLYLNGVSHSMNFSAILATTRNTELDMLTRGSSLGAEPLKTDIREVKLRFGPLLNSTGVYRGQD</sequence>
<proteinExistence type="predicted"/>
<dbReference type="OrthoDB" id="5340195at2759"/>
<dbReference type="PANTHER" id="PTHR35041">
    <property type="entry name" value="MEDIATOR OF RNA POLYMERASE II TRANSCRIPTION SUBUNIT 1"/>
    <property type="match status" value="1"/>
</dbReference>
<dbReference type="EMBL" id="FJOG01000003">
    <property type="protein sequence ID" value="CZR52706.1"/>
    <property type="molecule type" value="Genomic_DNA"/>
</dbReference>
<reference evidence="2 3" key="1">
    <citation type="submission" date="2016-03" db="EMBL/GenBank/DDBJ databases">
        <authorList>
            <person name="Ploux O."/>
        </authorList>
    </citation>
    <scope>NUCLEOTIDE SEQUENCE [LARGE SCALE GENOMIC DNA]</scope>
    <source>
        <strain evidence="2 3">UAMH 11012</strain>
    </source>
</reference>